<dbReference type="Gene3D" id="3.60.15.10">
    <property type="entry name" value="Ribonuclease Z/Hydroxyacylglutathione hydrolase-like"/>
    <property type="match status" value="1"/>
</dbReference>
<keyword evidence="3" id="KW-1185">Reference proteome</keyword>
<evidence type="ECO:0000313" key="3">
    <source>
        <dbReference type="Proteomes" id="UP000661894"/>
    </source>
</evidence>
<organism evidence="2 3">
    <name type="scientific">Oceanitalea stevensii</name>
    <dbReference type="NCBI Taxonomy" id="2763072"/>
    <lineage>
        <taxon>Bacteria</taxon>
        <taxon>Bacillati</taxon>
        <taxon>Actinomycetota</taxon>
        <taxon>Actinomycetes</taxon>
        <taxon>Micrococcales</taxon>
        <taxon>Bogoriellaceae</taxon>
        <taxon>Georgenia</taxon>
    </lineage>
</organism>
<dbReference type="CDD" id="cd07716">
    <property type="entry name" value="RNaseZ_short-form-like_MBL-fold"/>
    <property type="match status" value="1"/>
</dbReference>
<dbReference type="InterPro" id="IPR036866">
    <property type="entry name" value="RibonucZ/Hydroxyglut_hydro"/>
</dbReference>
<proteinExistence type="predicted"/>
<name>A0ABR8Z5R0_9MICO</name>
<dbReference type="RefSeq" id="WP_251840764.1">
    <property type="nucleotide sequence ID" value="NZ_JACSPO010000015.1"/>
</dbReference>
<dbReference type="Proteomes" id="UP000661894">
    <property type="component" value="Unassembled WGS sequence"/>
</dbReference>
<feature type="domain" description="Metallo-beta-lactamase" evidence="1">
    <location>
        <begin position="41"/>
        <end position="231"/>
    </location>
</feature>
<accession>A0ABR8Z5R0</accession>
<comment type="caution">
    <text evidence="2">The sequence shown here is derived from an EMBL/GenBank/DDBJ whole genome shotgun (WGS) entry which is preliminary data.</text>
</comment>
<dbReference type="SUPFAM" id="SSF56281">
    <property type="entry name" value="Metallo-hydrolase/oxidoreductase"/>
    <property type="match status" value="1"/>
</dbReference>
<evidence type="ECO:0000259" key="1">
    <source>
        <dbReference type="Pfam" id="PF12706"/>
    </source>
</evidence>
<dbReference type="InterPro" id="IPR001279">
    <property type="entry name" value="Metallo-B-lactamas"/>
</dbReference>
<sequence length="264" mass="27619">MRLTVVGSSGSMSGPDSASSCYLVQADGPDEDGTTRTWSILLDLGSGAFGALLRHLDPARLDAVVLSHLHADHVVDMTGLEVYRRYHPAGALGPVRVLGPADTPQRIGALTMEDDLSALDASFTFAAHTPGQAVSVGPLRIESVPVDHPVPAFGVRVTGPSEDGSREVALAYSGDSDTCDGLVEVARDADLFLCEAAFQEGRDSVRGIHLTGRRAGETATLAAARQLVLTHLPPWTDAEVVRAEAAETYGGTIELAAPGAVWTL</sequence>
<gene>
    <name evidence="2" type="ORF">H9624_15195</name>
</gene>
<dbReference type="EMBL" id="JACSPO010000015">
    <property type="protein sequence ID" value="MBD8063664.1"/>
    <property type="molecule type" value="Genomic_DNA"/>
</dbReference>
<dbReference type="Pfam" id="PF12706">
    <property type="entry name" value="Lactamase_B_2"/>
    <property type="match status" value="1"/>
</dbReference>
<reference evidence="2 3" key="1">
    <citation type="submission" date="2020-08" db="EMBL/GenBank/DDBJ databases">
        <title>A Genomic Blueprint of the Chicken Gut Microbiome.</title>
        <authorList>
            <person name="Gilroy R."/>
            <person name="Ravi A."/>
            <person name="Getino M."/>
            <person name="Pursley I."/>
            <person name="Horton D.L."/>
            <person name="Alikhan N.-F."/>
            <person name="Baker D."/>
            <person name="Gharbi K."/>
            <person name="Hall N."/>
            <person name="Watson M."/>
            <person name="Adriaenssens E.M."/>
            <person name="Foster-Nyarko E."/>
            <person name="Jarju S."/>
            <person name="Secka A."/>
            <person name="Antonio M."/>
            <person name="Oren A."/>
            <person name="Chaudhuri R."/>
            <person name="La Ragione R.M."/>
            <person name="Hildebrand F."/>
            <person name="Pallen M.J."/>
        </authorList>
    </citation>
    <scope>NUCLEOTIDE SEQUENCE [LARGE SCALE GENOMIC DNA]</scope>
    <source>
        <strain evidence="2 3">Sa1BUA1</strain>
    </source>
</reference>
<dbReference type="PANTHER" id="PTHR46018">
    <property type="entry name" value="ZINC PHOSPHODIESTERASE ELAC PROTEIN 1"/>
    <property type="match status" value="1"/>
</dbReference>
<protein>
    <submittedName>
        <fullName evidence="2">MBL fold metallo-hydrolase</fullName>
    </submittedName>
</protein>
<evidence type="ECO:0000313" key="2">
    <source>
        <dbReference type="EMBL" id="MBD8063664.1"/>
    </source>
</evidence>
<dbReference type="PANTHER" id="PTHR46018:SF4">
    <property type="entry name" value="METALLO-HYDROLASE YHFI-RELATED"/>
    <property type="match status" value="1"/>
</dbReference>